<evidence type="ECO:0000313" key="1">
    <source>
        <dbReference type="EMBL" id="CCJ33730.1"/>
    </source>
</evidence>
<evidence type="ECO:0000313" key="2">
    <source>
        <dbReference type="Proteomes" id="UP000007652"/>
    </source>
</evidence>
<name>I7LH32_9CLOT</name>
<gene>
    <name evidence="1" type="ORF">CAAU_1646</name>
</gene>
<dbReference type="RefSeq" id="WP_008908994.1">
    <property type="nucleotide sequence ID" value="NZ_CAKP01000083.1"/>
</dbReference>
<dbReference type="STRING" id="857293.CAAU_1646"/>
<dbReference type="AlphaFoldDB" id="I7LH32"/>
<dbReference type="EMBL" id="CAKP01000083">
    <property type="protein sequence ID" value="CCJ33730.1"/>
    <property type="molecule type" value="Genomic_DNA"/>
</dbReference>
<proteinExistence type="predicted"/>
<keyword evidence="2" id="KW-1185">Reference proteome</keyword>
<comment type="caution">
    <text evidence="1">The sequence shown here is derived from an EMBL/GenBank/DDBJ whole genome shotgun (WGS) entry which is preliminary data.</text>
</comment>
<reference evidence="1 2" key="1">
    <citation type="journal article" date="2011" name="J. Bacteriol.">
        <title>Draft genome sequence of Caloramator australicus strain RC3T, a thermoanaerobe from the Great Artesian Basin of Australia.</title>
        <authorList>
            <person name="Ogg C.D."/>
            <person name="Patel B.K.C."/>
        </authorList>
    </citation>
    <scope>NUCLEOTIDE SEQUENCE [LARGE SCALE GENOMIC DNA]</scope>
    <source>
        <strain evidence="1 2">RC3</strain>
    </source>
</reference>
<protein>
    <submittedName>
        <fullName evidence="1">Uncharacterized protein</fullName>
    </submittedName>
</protein>
<dbReference type="eggNOG" id="COG3266">
    <property type="taxonomic scope" value="Bacteria"/>
</dbReference>
<dbReference type="Proteomes" id="UP000007652">
    <property type="component" value="Unassembled WGS sequence"/>
</dbReference>
<sequence length="273" mass="28411">MHVIESSGSRYKYSTYVNTSKSQPSQNVAKTSNQNKSAIVSSNSVRIEPFKIGGSASTVNSKQLPKITFDSSPFNPTKAPGSSLANVASVATTSKYIDAYVNDGFTVKKAGDYAIIKGAKTSSAIEEGIKGTRYAIKNAEKYPQVFKFIDPKVAVKESFNMKTVGGKLGVISILADTGIDVYSDIKNKASATKITADVAVDVAFGAGNIAASAAFGAWVGSVAPGPGNVIGAAAGVLFGMGYTAITESFKYNGTSIKDASKNGLNNLLDKVTN</sequence>
<organism evidence="1 2">
    <name type="scientific">Caloramator australicus RC3</name>
    <dbReference type="NCBI Taxonomy" id="857293"/>
    <lineage>
        <taxon>Bacteria</taxon>
        <taxon>Bacillati</taxon>
        <taxon>Bacillota</taxon>
        <taxon>Clostridia</taxon>
        <taxon>Eubacteriales</taxon>
        <taxon>Clostridiaceae</taxon>
        <taxon>Caloramator</taxon>
    </lineage>
</organism>
<dbReference type="OrthoDB" id="2589860at2"/>
<accession>I7LH32</accession>